<gene>
    <name evidence="2" type="ORF">SVUK_LOCUS8687</name>
</gene>
<dbReference type="Proteomes" id="UP000270094">
    <property type="component" value="Unassembled WGS sequence"/>
</dbReference>
<organism evidence="2 3">
    <name type="scientific">Strongylus vulgaris</name>
    <name type="common">Blood worm</name>
    <dbReference type="NCBI Taxonomy" id="40348"/>
    <lineage>
        <taxon>Eukaryota</taxon>
        <taxon>Metazoa</taxon>
        <taxon>Ecdysozoa</taxon>
        <taxon>Nematoda</taxon>
        <taxon>Chromadorea</taxon>
        <taxon>Rhabditida</taxon>
        <taxon>Rhabditina</taxon>
        <taxon>Rhabditomorpha</taxon>
        <taxon>Strongyloidea</taxon>
        <taxon>Strongylidae</taxon>
        <taxon>Strongylus</taxon>
    </lineage>
</organism>
<keyword evidence="3" id="KW-1185">Reference proteome</keyword>
<proteinExistence type="predicted"/>
<protein>
    <submittedName>
        <fullName evidence="2">Uncharacterized protein</fullName>
    </submittedName>
</protein>
<dbReference type="AlphaFoldDB" id="A0A3P7J1Z8"/>
<evidence type="ECO:0000313" key="3">
    <source>
        <dbReference type="Proteomes" id="UP000270094"/>
    </source>
</evidence>
<dbReference type="EMBL" id="UYYB01031957">
    <property type="protein sequence ID" value="VDM73689.1"/>
    <property type="molecule type" value="Genomic_DNA"/>
</dbReference>
<evidence type="ECO:0000313" key="2">
    <source>
        <dbReference type="EMBL" id="VDM73689.1"/>
    </source>
</evidence>
<evidence type="ECO:0000256" key="1">
    <source>
        <dbReference type="SAM" id="MobiDB-lite"/>
    </source>
</evidence>
<reference evidence="2 3" key="1">
    <citation type="submission" date="2018-11" db="EMBL/GenBank/DDBJ databases">
        <authorList>
            <consortium name="Pathogen Informatics"/>
        </authorList>
    </citation>
    <scope>NUCLEOTIDE SEQUENCE [LARGE SCALE GENOMIC DNA]</scope>
</reference>
<feature type="region of interest" description="Disordered" evidence="1">
    <location>
        <begin position="1"/>
        <end position="74"/>
    </location>
</feature>
<feature type="compositionally biased region" description="Low complexity" evidence="1">
    <location>
        <begin position="23"/>
        <end position="33"/>
    </location>
</feature>
<accession>A0A3P7J1Z8</accession>
<name>A0A3P7J1Z8_STRVU</name>
<sequence length="74" mass="7590">MSPLYTAASTPSAIPGHPPPSPLAVASPSVSQPAPLPSPRAIQPRKTSLDAVVGKLKTPTVPQSTPPAKRSVFR</sequence>